<keyword evidence="1 2" id="KW-0808">Transferase</keyword>
<protein>
    <submittedName>
        <fullName evidence="2">Glycosyltransferase involved in cell wall biosynthesis</fullName>
    </submittedName>
</protein>
<dbReference type="Gene3D" id="1.25.40.10">
    <property type="entry name" value="Tetratricopeptide repeat domain"/>
    <property type="match status" value="1"/>
</dbReference>
<dbReference type="PANTHER" id="PTHR46401:SF2">
    <property type="entry name" value="GLYCOSYLTRANSFERASE WBBK-RELATED"/>
    <property type="match status" value="1"/>
</dbReference>
<gene>
    <name evidence="2" type="ORF">C8P66_11792</name>
</gene>
<dbReference type="Proteomes" id="UP000249688">
    <property type="component" value="Unassembled WGS sequence"/>
</dbReference>
<proteinExistence type="predicted"/>
<dbReference type="OrthoDB" id="7815474at2"/>
<sequence>MSPLPLRVAVIGTNDPRNYSGGRYHSAMLAYAVAAAGGEAHLVTDHIPSFVADMEPLVPPGAPHGVTIHRSADFLAGLPGGRFDWVIVVPTGVFLPDFYENCLDFAAGAGARVALLNFESANWFNQGAPVPRDPLIWDYWRRICLDGGVVLSSARTSDRHARDYYHAAQGRLRFEVWSPPVNSAAAHRFDGMPKDGSLLAFVRPQDGHKGSNELTRIDPALFAGRVLRLVAGREVPPEFEATIRAHLATAPGARLEVLSRISDVHKFRLLTVAQAVLFPSRFEGFGYPPVEAAFAGTESVCFPLPVLRETVGGIAHFAEDDSMAGFSAALARALAMPERREALRAAVAPFADFTAAAPLLGDVLLRSADTVEPLAPRRWRVALGPWARTAPRAAALVDRDAALPPLPAHVLSAVRTTAGEVLVSARGYVRDGLDEMVAVNPGGPALPLVWRGGAPAGEVTPVELHIVAPSGILGKRIAITAWRDGQPWGEPLEFQVDRVSPAAAGRPVLCGISENAIKGERRVIRGWVLASAPLSEVMFSPDGVVWYACDSLTERRDVLAKNPGYPSARCEFRFSLPEGAAPDPRAARLLCFADGVAIDLLVRWPLAAVSHFAPDVVLGTGAASARPMLPAAAARLTAPVARPLRAPLRQQLGMLDIQDVSDAVWTRGVAHRGDRGRLGAVLVAKGDALAAVAPGVVLRFATGVARRVTRTEPRGGGLVLVLNGPVLAAGNGHPARIALHAAGDPELDAARPGFQLHDHSDALWLRGVWNVDDGRFRRVFFLKTAMVEKHGIALGTRLRFPASGLRIVTAITPHGRDARIEVDDVIRPMADGAPRLVTVLTPDRSGQPGALPLSLAREAEGWPRGIFHADAAAGHGRMLLHPSAAPLLARGMALRLADGAMTRVLHAAAAGDGTEVTVDRALDPQHHGDPAVVFIVEPADVPDGLRAPFLHPDAGYSHSDPLHLDLQSSLRAQGQVLRAVPAPRAAARPRALFLTLVPPMPATQGNRVVTRNLIRHLLDLGFDVDVVLQGWLESFEAIREFGDRVRILSVPFPRWEDCEAVRQRGAVKAAAAALAAGPPQDAALAETLAAAADHFHPGFIVRDATVELARDLFAAHRYDTIMCNYTHMVRVVEELARIAPLPPVSIITHDALSRLPRDFAGQKLDTSYRACLPDVEAGVLDAVPGAVVVAISSSEATYFRGLGITNRVVLCEYDAAKEMAPAIVPETGFARRTMIFYGSGNPMNVAGMDWFLDECWGPIVAAVPDVRLVVCGKVGTRWNPRLPNIQVTGELDREAMIALCGGASLSINPCVAGTGLKIKTVEGVCLGLPSVCLPAALDGLEDMAARFALVASDGPGFAAACIRLLTEEADWLRLRAGALEVAGERFSAEAVYRALDAAMGWPLPAHTAPPPPPPPPDEPAMPLFDLGTQLADAGQAELGWSLVERAARERPGDPAAAAKAARFALEHGQPWAAVLQASVVIGQRPTEAEGYLLAGLGLLALEMRDAALPCLTQGALLAPHHDLLLGAVEQTLAGLGRGEEAARWRALRPSGLGLGAYLPLDAARLSAASHDGWQVGADGTLSLAGGEAWLHLALPAEAAQAVVLTLDLALAAGVTGPVRILLGLNDGLAEHVLDGARRIHSLQTGAILASRDGYVPARISVTVAEAAQPVTVMGLTVSCL</sequence>
<evidence type="ECO:0000313" key="2">
    <source>
        <dbReference type="EMBL" id="PZW43066.1"/>
    </source>
</evidence>
<evidence type="ECO:0000313" key="3">
    <source>
        <dbReference type="Proteomes" id="UP000249688"/>
    </source>
</evidence>
<dbReference type="Gene3D" id="3.40.50.2000">
    <property type="entry name" value="Glycogen Phosphorylase B"/>
    <property type="match status" value="3"/>
</dbReference>
<dbReference type="Pfam" id="PF13692">
    <property type="entry name" value="Glyco_trans_1_4"/>
    <property type="match status" value="1"/>
</dbReference>
<dbReference type="GO" id="GO:0009103">
    <property type="term" value="P:lipopolysaccharide biosynthetic process"/>
    <property type="evidence" value="ECO:0007669"/>
    <property type="project" value="TreeGrafter"/>
</dbReference>
<organism evidence="2 3">
    <name type="scientific">Humitalea rosea</name>
    <dbReference type="NCBI Taxonomy" id="990373"/>
    <lineage>
        <taxon>Bacteria</taxon>
        <taxon>Pseudomonadati</taxon>
        <taxon>Pseudomonadota</taxon>
        <taxon>Alphaproteobacteria</taxon>
        <taxon>Acetobacterales</taxon>
        <taxon>Roseomonadaceae</taxon>
        <taxon>Humitalea</taxon>
    </lineage>
</organism>
<dbReference type="SUPFAM" id="SSF53756">
    <property type="entry name" value="UDP-Glycosyltransferase/glycogen phosphorylase"/>
    <property type="match status" value="2"/>
</dbReference>
<dbReference type="SUPFAM" id="SSF48452">
    <property type="entry name" value="TPR-like"/>
    <property type="match status" value="1"/>
</dbReference>
<reference evidence="2 3" key="1">
    <citation type="submission" date="2018-06" db="EMBL/GenBank/DDBJ databases">
        <title>Genomic Encyclopedia of Archaeal and Bacterial Type Strains, Phase II (KMG-II): from individual species to whole genera.</title>
        <authorList>
            <person name="Goeker M."/>
        </authorList>
    </citation>
    <scope>NUCLEOTIDE SEQUENCE [LARGE SCALE GENOMIC DNA]</scope>
    <source>
        <strain evidence="2 3">DSM 24525</strain>
    </source>
</reference>
<comment type="caution">
    <text evidence="2">The sequence shown here is derived from an EMBL/GenBank/DDBJ whole genome shotgun (WGS) entry which is preliminary data.</text>
</comment>
<dbReference type="EMBL" id="QKYU01000017">
    <property type="protein sequence ID" value="PZW43066.1"/>
    <property type="molecule type" value="Genomic_DNA"/>
</dbReference>
<name>A0A2W7I849_9PROT</name>
<evidence type="ECO:0000256" key="1">
    <source>
        <dbReference type="ARBA" id="ARBA00022679"/>
    </source>
</evidence>
<dbReference type="RefSeq" id="WP_111399160.1">
    <property type="nucleotide sequence ID" value="NZ_QKYU01000017.1"/>
</dbReference>
<keyword evidence="3" id="KW-1185">Reference proteome</keyword>
<dbReference type="GO" id="GO:0016757">
    <property type="term" value="F:glycosyltransferase activity"/>
    <property type="evidence" value="ECO:0007669"/>
    <property type="project" value="TreeGrafter"/>
</dbReference>
<accession>A0A2W7I849</accession>
<dbReference type="InterPro" id="IPR011990">
    <property type="entry name" value="TPR-like_helical_dom_sf"/>
</dbReference>
<dbReference type="PANTHER" id="PTHR46401">
    <property type="entry name" value="GLYCOSYLTRANSFERASE WBBK-RELATED"/>
    <property type="match status" value="1"/>
</dbReference>